<reference evidence="2 3" key="1">
    <citation type="submission" date="2017-02" db="EMBL/GenBank/DDBJ databases">
        <title>Complete genome sequences of Mycobacterium kansasii strains isolated from rhesus macaques.</title>
        <authorList>
            <person name="Panda A."/>
            <person name="Nagaraj S."/>
            <person name="Zhao X."/>
            <person name="Tettelin H."/>
            <person name="Detolla L.J."/>
        </authorList>
    </citation>
    <scope>NUCLEOTIDE SEQUENCE [LARGE SCALE GENOMIC DNA]</scope>
    <source>
        <strain evidence="2 3">11-3469</strain>
    </source>
</reference>
<dbReference type="AlphaFoldDB" id="A0A1V3WES0"/>
<sequence>MPGVHSLLEQHVAAGTLSTDRPNTRMLLGHRQGRDLRTARRTAGRRRPLPPGGPPDGDDGVTGPAGPVLLTGVTGVAAPAAAGGIIAIGAPPMPGAAAAGVVTEPTVVAAAGAAAAATFCATWLPTLPAAPRPFATPLTAPDAIRADVSAIPDPKPANPGARPAPAPAPVPTPVPAPAALGNCPACAPAGFIPPGLPIPFPAPADPGDIIEPGDIDAGDDPPPDEIGFIICPITELGLLPPDPICGAVGVGCVGFVPF</sequence>
<organism evidence="2 3">
    <name type="scientific">Mycobacterium kansasii</name>
    <dbReference type="NCBI Taxonomy" id="1768"/>
    <lineage>
        <taxon>Bacteria</taxon>
        <taxon>Bacillati</taxon>
        <taxon>Actinomycetota</taxon>
        <taxon>Actinomycetes</taxon>
        <taxon>Mycobacteriales</taxon>
        <taxon>Mycobacteriaceae</taxon>
        <taxon>Mycobacterium</taxon>
    </lineage>
</organism>
<evidence type="ECO:0000313" key="3">
    <source>
        <dbReference type="Proteomes" id="UP000188532"/>
    </source>
</evidence>
<comment type="caution">
    <text evidence="2">The sequence shown here is derived from an EMBL/GenBank/DDBJ whole genome shotgun (WGS) entry which is preliminary data.</text>
</comment>
<protein>
    <submittedName>
        <fullName evidence="2">Uncharacterized protein</fullName>
    </submittedName>
</protein>
<proteinExistence type="predicted"/>
<dbReference type="Proteomes" id="UP000188532">
    <property type="component" value="Unassembled WGS sequence"/>
</dbReference>
<feature type="compositionally biased region" description="Basic residues" evidence="1">
    <location>
        <begin position="39"/>
        <end position="48"/>
    </location>
</feature>
<evidence type="ECO:0000256" key="1">
    <source>
        <dbReference type="SAM" id="MobiDB-lite"/>
    </source>
</evidence>
<accession>A0A1V3WES0</accession>
<gene>
    <name evidence="2" type="ORF">BZL29_7761</name>
</gene>
<name>A0A1V3WES0_MYCKA</name>
<evidence type="ECO:0000313" key="2">
    <source>
        <dbReference type="EMBL" id="OOK65268.1"/>
    </source>
</evidence>
<feature type="compositionally biased region" description="Pro residues" evidence="1">
    <location>
        <begin position="153"/>
        <end position="169"/>
    </location>
</feature>
<dbReference type="EMBL" id="MVBN01000011">
    <property type="protein sequence ID" value="OOK65268.1"/>
    <property type="molecule type" value="Genomic_DNA"/>
</dbReference>
<feature type="region of interest" description="Disordered" evidence="1">
    <location>
        <begin position="13"/>
        <end position="66"/>
    </location>
</feature>
<feature type="region of interest" description="Disordered" evidence="1">
    <location>
        <begin position="149"/>
        <end position="169"/>
    </location>
</feature>